<proteinExistence type="predicted"/>
<protein>
    <submittedName>
        <fullName evidence="1">Uncharacterized protein</fullName>
    </submittedName>
</protein>
<organism evidence="1 2">
    <name type="scientific">Jiangella alkaliphila</name>
    <dbReference type="NCBI Taxonomy" id="419479"/>
    <lineage>
        <taxon>Bacteria</taxon>
        <taxon>Bacillati</taxon>
        <taxon>Actinomycetota</taxon>
        <taxon>Actinomycetes</taxon>
        <taxon>Jiangellales</taxon>
        <taxon>Jiangellaceae</taxon>
        <taxon>Jiangella</taxon>
    </lineage>
</organism>
<sequence>MPVPQPSETTRWRCAQCGNLTRFDVVRSSRVREFVHVDLAGVPKVEETDVLAESVERVVCRWCGGEGTVELVARPDSA</sequence>
<reference evidence="2" key="1">
    <citation type="submission" date="2016-10" db="EMBL/GenBank/DDBJ databases">
        <authorList>
            <person name="Varghese N."/>
            <person name="Submissions S."/>
        </authorList>
    </citation>
    <scope>NUCLEOTIDE SEQUENCE [LARGE SCALE GENOMIC DNA]</scope>
    <source>
        <strain evidence="2">DSM 45079</strain>
    </source>
</reference>
<dbReference type="AlphaFoldDB" id="A0A1H2KB12"/>
<evidence type="ECO:0000313" key="2">
    <source>
        <dbReference type="Proteomes" id="UP000182977"/>
    </source>
</evidence>
<dbReference type="RefSeq" id="WP_046770623.1">
    <property type="nucleotide sequence ID" value="NZ_LBMC01000023.1"/>
</dbReference>
<evidence type="ECO:0000313" key="1">
    <source>
        <dbReference type="EMBL" id="SDU65661.1"/>
    </source>
</evidence>
<dbReference type="STRING" id="419479.SAMN04488563_3608"/>
<dbReference type="OrthoDB" id="3429702at2"/>
<name>A0A1H2KB12_9ACTN</name>
<gene>
    <name evidence="1" type="ORF">SAMN04488563_3608</name>
</gene>
<keyword evidence="2" id="KW-1185">Reference proteome</keyword>
<dbReference type="Proteomes" id="UP000182977">
    <property type="component" value="Chromosome I"/>
</dbReference>
<accession>A0A1H2KB12</accession>
<dbReference type="EMBL" id="LT629791">
    <property type="protein sequence ID" value="SDU65661.1"/>
    <property type="molecule type" value="Genomic_DNA"/>
</dbReference>